<evidence type="ECO:0000256" key="7">
    <source>
        <dbReference type="ARBA" id="ARBA00022841"/>
    </source>
</evidence>
<dbReference type="GO" id="GO:0005886">
    <property type="term" value="C:plasma membrane"/>
    <property type="evidence" value="ECO:0007669"/>
    <property type="project" value="UniProtKB-SubCell"/>
</dbReference>
<feature type="transmembrane region" description="Helical" evidence="12">
    <location>
        <begin position="47"/>
        <end position="65"/>
    </location>
</feature>
<evidence type="ECO:0000256" key="2">
    <source>
        <dbReference type="ARBA" id="ARBA00005182"/>
    </source>
</evidence>
<feature type="transmembrane region" description="Helical" evidence="12">
    <location>
        <begin position="371"/>
        <end position="397"/>
    </location>
</feature>
<keyword evidence="11" id="KW-0012">Acyltransferase</keyword>
<evidence type="ECO:0000256" key="10">
    <source>
        <dbReference type="ARBA" id="ARBA00031030"/>
    </source>
</evidence>
<accession>A0A564WIH9</accession>
<dbReference type="GO" id="GO:0042121">
    <property type="term" value="P:alginic acid biosynthetic process"/>
    <property type="evidence" value="ECO:0007669"/>
    <property type="project" value="UniProtKB-KW"/>
</dbReference>
<dbReference type="GO" id="GO:0016746">
    <property type="term" value="F:acyltransferase activity"/>
    <property type="evidence" value="ECO:0007669"/>
    <property type="project" value="UniProtKB-KW"/>
</dbReference>
<dbReference type="Proteomes" id="UP000326641">
    <property type="component" value="Unassembled WGS sequence"/>
</dbReference>
<keyword evidence="9 11" id="KW-0472">Membrane</keyword>
<dbReference type="PIRSF" id="PIRSF016636">
    <property type="entry name" value="AlgI_DltB"/>
    <property type="match status" value="1"/>
</dbReference>
<dbReference type="InterPro" id="IPR051085">
    <property type="entry name" value="MB_O-acyltransferase"/>
</dbReference>
<keyword evidence="8 12" id="KW-1133">Transmembrane helix</keyword>
<evidence type="ECO:0000256" key="11">
    <source>
        <dbReference type="PIRNR" id="PIRNR016636"/>
    </source>
</evidence>
<sequence length="470" mass="53485">MLFVDPIFFVFFLVTASVYWLLTSHNWRKVWLLAASYVFYGAWDWRFLFLMIGCSAFNYVMALIVERQHKTGAAQAWILPVSIFANLSVLFFFKYFNFFATSLTEFAALFGATVSPVTLQVVLPVGISFFTFQAMSYFFDVYRKDIPAEKSFIDVSLYIAFFPQLVAGPIVRAADFLPQLTRRRFFADVNLRGSLLLFAIGFIKKACIADGLAPYVERVFADPETFDAFSIFSAVIFYAMQIYCDFSGYSDMAIAAAGLLGYHLVINFRAPYLSANITEFWRRWHISLSTWLRDYLYIPLGGNRHGPRRRDRNLMLTMILGGLWHGASYNFIVWGFMHGLALIVRREWAALRPAVGDVRLLSRFFSGLLTFYWVCIAWIFFRAATLPAALDITYAFVTLRSPGTEQLPLGVPWIAVILLMASQWADQKYGIVKRIESVSWPAFYGGLGTASAFALALVPGGALPFIYFQF</sequence>
<keyword evidence="7" id="KW-0016">Alginate biosynthesis</keyword>
<comment type="subcellular location">
    <subcellularLocation>
        <location evidence="1">Cell membrane</location>
        <topology evidence="1">Multi-pass membrane protein</topology>
    </subcellularLocation>
</comment>
<feature type="transmembrane region" description="Helical" evidence="12">
    <location>
        <begin position="151"/>
        <end position="171"/>
    </location>
</feature>
<comment type="similarity">
    <text evidence="3 11">Belongs to the membrane-bound acyltransferase family.</text>
</comment>
<organism evidence="13 14">
    <name type="scientific">Candidatus Defluviicoccus seviourii</name>
    <dbReference type="NCBI Taxonomy" id="2565273"/>
    <lineage>
        <taxon>Bacteria</taxon>
        <taxon>Pseudomonadati</taxon>
        <taxon>Pseudomonadota</taxon>
        <taxon>Alphaproteobacteria</taxon>
        <taxon>Rhodospirillales</taxon>
        <taxon>Rhodospirillaceae</taxon>
        <taxon>Defluviicoccus</taxon>
    </lineage>
</organism>
<evidence type="ECO:0000256" key="6">
    <source>
        <dbReference type="ARBA" id="ARBA00022692"/>
    </source>
</evidence>
<evidence type="ECO:0000256" key="1">
    <source>
        <dbReference type="ARBA" id="ARBA00004651"/>
    </source>
</evidence>
<comment type="caution">
    <text evidence="13">The sequence shown here is derived from an EMBL/GenBank/DDBJ whole genome shotgun (WGS) entry which is preliminary data.</text>
</comment>
<dbReference type="InterPro" id="IPR024194">
    <property type="entry name" value="Ac/AlaTfrase_AlgI/DltB"/>
</dbReference>
<dbReference type="InterPro" id="IPR004299">
    <property type="entry name" value="MBOAT_fam"/>
</dbReference>
<reference evidence="13" key="1">
    <citation type="submission" date="2018-11" db="EMBL/GenBank/DDBJ databases">
        <authorList>
            <person name="Onetto C."/>
        </authorList>
    </citation>
    <scope>NUCLEOTIDE SEQUENCE [LARGE SCALE GENOMIC DNA]</scope>
</reference>
<evidence type="ECO:0000256" key="9">
    <source>
        <dbReference type="ARBA" id="ARBA00023136"/>
    </source>
</evidence>
<evidence type="ECO:0000256" key="4">
    <source>
        <dbReference type="ARBA" id="ARBA00016084"/>
    </source>
</evidence>
<evidence type="ECO:0000256" key="12">
    <source>
        <dbReference type="SAM" id="Phobius"/>
    </source>
</evidence>
<name>A0A564WIH9_9PROT</name>
<feature type="transmembrane region" description="Helical" evidence="12">
    <location>
        <begin position="117"/>
        <end position="139"/>
    </location>
</feature>
<keyword evidence="14" id="KW-1185">Reference proteome</keyword>
<dbReference type="PANTHER" id="PTHR13285:SF18">
    <property type="entry name" value="PROTEIN-CYSTEINE N-PALMITOYLTRANSFERASE RASP"/>
    <property type="match status" value="1"/>
</dbReference>
<dbReference type="PIRSF" id="PIRSF500217">
    <property type="entry name" value="AlgI"/>
    <property type="match status" value="1"/>
</dbReference>
<gene>
    <name evidence="13" type="ORF">DF3PA_50011</name>
</gene>
<feature type="transmembrane region" description="Helical" evidence="12">
    <location>
        <begin position="445"/>
        <end position="468"/>
    </location>
</feature>
<feature type="transmembrane region" description="Helical" evidence="12">
    <location>
        <begin position="314"/>
        <end position="337"/>
    </location>
</feature>
<feature type="transmembrane region" description="Helical" evidence="12">
    <location>
        <begin position="409"/>
        <end position="425"/>
    </location>
</feature>
<feature type="transmembrane region" description="Helical" evidence="12">
    <location>
        <begin position="7"/>
        <end position="27"/>
    </location>
</feature>
<keyword evidence="6 12" id="KW-0812">Transmembrane</keyword>
<comment type="pathway">
    <text evidence="2">Glycan biosynthesis; alginate biosynthesis.</text>
</comment>
<evidence type="ECO:0000256" key="3">
    <source>
        <dbReference type="ARBA" id="ARBA00010323"/>
    </source>
</evidence>
<evidence type="ECO:0000256" key="5">
    <source>
        <dbReference type="ARBA" id="ARBA00022475"/>
    </source>
</evidence>
<evidence type="ECO:0000256" key="8">
    <source>
        <dbReference type="ARBA" id="ARBA00022989"/>
    </source>
</evidence>
<dbReference type="PANTHER" id="PTHR13285">
    <property type="entry name" value="ACYLTRANSFERASE"/>
    <property type="match status" value="1"/>
</dbReference>
<keyword evidence="11 13" id="KW-0808">Transferase</keyword>
<proteinExistence type="inferred from homology"/>
<protein>
    <recommendedName>
        <fullName evidence="4">Probable alginate O-acetylase AlgI</fullName>
    </recommendedName>
    <alternativeName>
        <fullName evidence="10">Alginate biosynthesis protein AlgI</fullName>
    </alternativeName>
</protein>
<keyword evidence="5 11" id="KW-1003">Cell membrane</keyword>
<dbReference type="EMBL" id="UXAT02000045">
    <property type="protein sequence ID" value="VUX47364.1"/>
    <property type="molecule type" value="Genomic_DNA"/>
</dbReference>
<dbReference type="AlphaFoldDB" id="A0A564WIH9"/>
<dbReference type="InterPro" id="IPR028362">
    <property type="entry name" value="AlgI"/>
</dbReference>
<evidence type="ECO:0000313" key="14">
    <source>
        <dbReference type="Proteomes" id="UP000326641"/>
    </source>
</evidence>
<feature type="transmembrane region" description="Helical" evidence="12">
    <location>
        <begin position="77"/>
        <end position="97"/>
    </location>
</feature>
<evidence type="ECO:0000313" key="13">
    <source>
        <dbReference type="EMBL" id="VUX47364.1"/>
    </source>
</evidence>
<dbReference type="Pfam" id="PF03062">
    <property type="entry name" value="MBOAT"/>
    <property type="match status" value="1"/>
</dbReference>